<organism evidence="5 6">
    <name type="scientific">Ascochyta lentis</name>
    <dbReference type="NCBI Taxonomy" id="205686"/>
    <lineage>
        <taxon>Eukaryota</taxon>
        <taxon>Fungi</taxon>
        <taxon>Dikarya</taxon>
        <taxon>Ascomycota</taxon>
        <taxon>Pezizomycotina</taxon>
        <taxon>Dothideomycetes</taxon>
        <taxon>Pleosporomycetidae</taxon>
        <taxon>Pleosporales</taxon>
        <taxon>Pleosporineae</taxon>
        <taxon>Didymellaceae</taxon>
        <taxon>Ascochyta</taxon>
    </lineage>
</organism>
<keyword evidence="6" id="KW-1185">Reference proteome</keyword>
<dbReference type="EMBL" id="RZGK01000020">
    <property type="protein sequence ID" value="KAF9691483.1"/>
    <property type="molecule type" value="Genomic_DNA"/>
</dbReference>
<keyword evidence="1" id="KW-0489">Methyltransferase</keyword>
<protein>
    <recommendedName>
        <fullName evidence="4">O-methyltransferase C-terminal domain-containing protein</fullName>
    </recommendedName>
</protein>
<evidence type="ECO:0000313" key="5">
    <source>
        <dbReference type="EMBL" id="KAF9691483.1"/>
    </source>
</evidence>
<dbReference type="GO" id="GO:0008171">
    <property type="term" value="F:O-methyltransferase activity"/>
    <property type="evidence" value="ECO:0007669"/>
    <property type="project" value="InterPro"/>
</dbReference>
<dbReference type="InterPro" id="IPR001077">
    <property type="entry name" value="COMT_C"/>
</dbReference>
<sequence length="448" mass="49339">MGANSNLELLAQGICRDAKAIEAYRTQQGLPHLSFDSSSEPPTVHQEAPQAVHEARQAIIDNASQIQRLVLDPADIIPALTINYQQLICIQWLCRFHVVSCVPLMGSVSYAEAASLCSVPEDQLRSVARMAIATNFLREIEGKDELAHNSMSAAFVRNPGLADWALFVTQFSMPVAGSFADATKKWGSTKRKDETAMNLALKTDLPLFDFIKQSPEITRQFAAYMRNVQQSDGMSVRHLVNSYDWAALGEATVIDIGGSTGAVSVHLANMFPQLRFIVRDLHAVTNGSSGLMESQPEHIRTRIEFQAQDFFEPQPAERANVFLMRMILHDWPKDEAVKILRNIVPALKASGRGVRLLIQDTVLPIPGSVSSTQEALLRVRDLTMIQSFNSKERELAEFVKLLNLASSQDARLVLKGVHTPAGSLMSVLEVAYEQTPNGDVLYSGTALA</sequence>
<dbReference type="OrthoDB" id="2410195at2759"/>
<dbReference type="GO" id="GO:0032259">
    <property type="term" value="P:methylation"/>
    <property type="evidence" value="ECO:0007669"/>
    <property type="project" value="UniProtKB-KW"/>
</dbReference>
<reference evidence="5" key="2">
    <citation type="submission" date="2020-09" db="EMBL/GenBank/DDBJ databases">
        <title>Reference genome assembly for Australian Ascochyta lentis isolate Al4.</title>
        <authorList>
            <person name="Lee R.C."/>
            <person name="Farfan-Caceres L.M."/>
            <person name="Debler J.W."/>
            <person name="Williams A.H."/>
            <person name="Henares B.M."/>
        </authorList>
    </citation>
    <scope>NUCLEOTIDE SEQUENCE</scope>
    <source>
        <strain evidence="5">Al4</strain>
    </source>
</reference>
<evidence type="ECO:0000256" key="2">
    <source>
        <dbReference type="ARBA" id="ARBA00022679"/>
    </source>
</evidence>
<evidence type="ECO:0000256" key="3">
    <source>
        <dbReference type="ARBA" id="ARBA00022691"/>
    </source>
</evidence>
<reference evidence="5" key="1">
    <citation type="submission" date="2018-12" db="EMBL/GenBank/DDBJ databases">
        <authorList>
            <person name="Syme R.A."/>
            <person name="Farfan-Caceres L."/>
            <person name="Lichtenzveig J."/>
        </authorList>
    </citation>
    <scope>NUCLEOTIDE SEQUENCE</scope>
    <source>
        <strain evidence="5">Al4</strain>
    </source>
</reference>
<keyword evidence="2" id="KW-0808">Transferase</keyword>
<dbReference type="PROSITE" id="PS51683">
    <property type="entry name" value="SAM_OMT_II"/>
    <property type="match status" value="1"/>
</dbReference>
<dbReference type="SUPFAM" id="SSF53335">
    <property type="entry name" value="S-adenosyl-L-methionine-dependent methyltransferases"/>
    <property type="match status" value="1"/>
</dbReference>
<dbReference type="Gene3D" id="3.40.50.150">
    <property type="entry name" value="Vaccinia Virus protein VP39"/>
    <property type="match status" value="1"/>
</dbReference>
<dbReference type="PANTHER" id="PTHR43712">
    <property type="entry name" value="PUTATIVE (AFU_ORTHOLOGUE AFUA_4G14580)-RELATED"/>
    <property type="match status" value="1"/>
</dbReference>
<accession>A0A8H7IUS8</accession>
<keyword evidence="3" id="KW-0949">S-adenosyl-L-methionine</keyword>
<gene>
    <name evidence="5" type="ORF">EKO04_010533</name>
</gene>
<name>A0A8H7IUS8_9PLEO</name>
<dbReference type="AlphaFoldDB" id="A0A8H7IUS8"/>
<evidence type="ECO:0000259" key="4">
    <source>
        <dbReference type="Pfam" id="PF00891"/>
    </source>
</evidence>
<comment type="caution">
    <text evidence="5">The sequence shown here is derived from an EMBL/GenBank/DDBJ whole genome shotgun (WGS) entry which is preliminary data.</text>
</comment>
<dbReference type="InterPro" id="IPR016461">
    <property type="entry name" value="COMT-like"/>
</dbReference>
<proteinExistence type="predicted"/>
<evidence type="ECO:0000313" key="6">
    <source>
        <dbReference type="Proteomes" id="UP000651452"/>
    </source>
</evidence>
<dbReference type="Pfam" id="PF00891">
    <property type="entry name" value="Methyltransf_2"/>
    <property type="match status" value="1"/>
</dbReference>
<dbReference type="InterPro" id="IPR029063">
    <property type="entry name" value="SAM-dependent_MTases_sf"/>
</dbReference>
<dbReference type="PANTHER" id="PTHR43712:SF19">
    <property type="entry name" value="DUAL O-METHYLTRANSFERASE_FAD-DEPENDENT MONOOXYGENASE ELCB"/>
    <property type="match status" value="1"/>
</dbReference>
<feature type="domain" description="O-methyltransferase C-terminal" evidence="4">
    <location>
        <begin position="206"/>
        <end position="404"/>
    </location>
</feature>
<evidence type="ECO:0000256" key="1">
    <source>
        <dbReference type="ARBA" id="ARBA00022603"/>
    </source>
</evidence>
<dbReference type="Proteomes" id="UP000651452">
    <property type="component" value="Unassembled WGS sequence"/>
</dbReference>